<dbReference type="SUPFAM" id="SSF50998">
    <property type="entry name" value="Quinoprotein alcohol dehydrogenase-like"/>
    <property type="match status" value="1"/>
</dbReference>
<feature type="compositionally biased region" description="Basic and acidic residues" evidence="1">
    <location>
        <begin position="22"/>
        <end position="41"/>
    </location>
</feature>
<name>A0A7X0M8N9_9ACTN</name>
<dbReference type="InterPro" id="IPR015943">
    <property type="entry name" value="WD40/YVTN_repeat-like_dom_sf"/>
</dbReference>
<dbReference type="InterPro" id="IPR011047">
    <property type="entry name" value="Quinoprotein_ADH-like_sf"/>
</dbReference>
<dbReference type="Gene3D" id="2.130.10.10">
    <property type="entry name" value="YVTN repeat-like/Quinoprotein amine dehydrogenase"/>
    <property type="match status" value="1"/>
</dbReference>
<dbReference type="InterPro" id="IPR018391">
    <property type="entry name" value="PQQ_b-propeller_rpt"/>
</dbReference>
<feature type="compositionally biased region" description="Low complexity" evidence="1">
    <location>
        <begin position="71"/>
        <end position="81"/>
    </location>
</feature>
<dbReference type="Gene3D" id="2.40.128.630">
    <property type="match status" value="2"/>
</dbReference>
<dbReference type="PANTHER" id="PTHR34512">
    <property type="entry name" value="CELL SURFACE PROTEIN"/>
    <property type="match status" value="1"/>
</dbReference>
<evidence type="ECO:0000259" key="2">
    <source>
        <dbReference type="Pfam" id="PF13360"/>
    </source>
</evidence>
<dbReference type="RefSeq" id="WP_184982301.1">
    <property type="nucleotide sequence ID" value="NZ_BAAALO010000102.1"/>
</dbReference>
<dbReference type="InterPro" id="IPR002372">
    <property type="entry name" value="PQQ_rpt_dom"/>
</dbReference>
<dbReference type="SMART" id="SM00564">
    <property type="entry name" value="PQQ"/>
    <property type="match status" value="6"/>
</dbReference>
<evidence type="ECO:0000256" key="1">
    <source>
        <dbReference type="SAM" id="MobiDB-lite"/>
    </source>
</evidence>
<sequence length="475" mass="49969">MPLTHRSTDRASDLSGPPAPGEKGDGVEKDRLPRDDGERSRGPGVSRRTLTAGAVAIAAGAGGLVLWRSRTGTPATPPTGTGPAGGTGGTGAGEIMWPVRARISYLGDILVPVGSALCFGEDSGVVRAVDGRTGGPLWRFQEAGSRPATITTDLVAGDGRVIACLSRGDSAATIVALDAATGRPLWRHQVSAAVPTIHGRGGLLLYTGESSLSALNAADGSAAWTLPRPGTTFVEFAGPLAAVSHDHGQAMTVLRLSDGQPVWDRDFPGASGVFTRSLDQAVLVAASWPEATEISAHRVRDGRRLWSRRWRGYVTPAAVDRSVLVTTDLDRLRGLDPVTGATRWTLPRHTGGGPQTWIAGDLVVTSLIARRADGRFDLLGLDRRTGRVRWTLPLPRRFDAGVVGGGVLYATTDDDRNHVTAVDTVSGTELWTTTVQPGSRLTLAHGLLYAYSGYTDPGGDRIQALDIATGRVIER</sequence>
<comment type="caution">
    <text evidence="3">The sequence shown here is derived from an EMBL/GenBank/DDBJ whole genome shotgun (WGS) entry which is preliminary data.</text>
</comment>
<dbReference type="PANTHER" id="PTHR34512:SF30">
    <property type="entry name" value="OUTER MEMBRANE PROTEIN ASSEMBLY FACTOR BAMB"/>
    <property type="match status" value="1"/>
</dbReference>
<dbReference type="AlphaFoldDB" id="A0A7X0M8N9"/>
<dbReference type="Pfam" id="PF13360">
    <property type="entry name" value="PQQ_2"/>
    <property type="match status" value="2"/>
</dbReference>
<accession>A0A7X0M8N9</accession>
<feature type="domain" description="Pyrrolo-quinoline quinone repeat" evidence="2">
    <location>
        <begin position="123"/>
        <end position="345"/>
    </location>
</feature>
<feature type="region of interest" description="Disordered" evidence="1">
    <location>
        <begin position="1"/>
        <end position="48"/>
    </location>
</feature>
<feature type="domain" description="Pyrrolo-quinoline quinone repeat" evidence="2">
    <location>
        <begin position="380"/>
        <end position="472"/>
    </location>
</feature>
<reference evidence="3 4" key="1">
    <citation type="submission" date="2020-08" db="EMBL/GenBank/DDBJ databases">
        <title>Sequencing the genomes of 1000 actinobacteria strains.</title>
        <authorList>
            <person name="Klenk H.-P."/>
        </authorList>
    </citation>
    <scope>NUCLEOTIDE SEQUENCE [LARGE SCALE GENOMIC DNA]</scope>
    <source>
        <strain evidence="3 4">DSM 44936</strain>
    </source>
</reference>
<proteinExistence type="predicted"/>
<evidence type="ECO:0000313" key="3">
    <source>
        <dbReference type="EMBL" id="MBB6474081.1"/>
    </source>
</evidence>
<evidence type="ECO:0000313" key="4">
    <source>
        <dbReference type="Proteomes" id="UP000555564"/>
    </source>
</evidence>
<feature type="compositionally biased region" description="Basic and acidic residues" evidence="1">
    <location>
        <begin position="1"/>
        <end position="12"/>
    </location>
</feature>
<organism evidence="3 4">
    <name type="scientific">Sphaerisporangium rubeum</name>
    <dbReference type="NCBI Taxonomy" id="321317"/>
    <lineage>
        <taxon>Bacteria</taxon>
        <taxon>Bacillati</taxon>
        <taxon>Actinomycetota</taxon>
        <taxon>Actinomycetes</taxon>
        <taxon>Streptosporangiales</taxon>
        <taxon>Streptosporangiaceae</taxon>
        <taxon>Sphaerisporangium</taxon>
    </lineage>
</organism>
<dbReference type="EMBL" id="JACHIU010000001">
    <property type="protein sequence ID" value="MBB6474081.1"/>
    <property type="molecule type" value="Genomic_DNA"/>
</dbReference>
<gene>
    <name evidence="3" type="ORF">BJ992_003512</name>
</gene>
<protein>
    <submittedName>
        <fullName evidence="3">Outer membrane protein assembly factor BamB</fullName>
    </submittedName>
</protein>
<keyword evidence="4" id="KW-1185">Reference proteome</keyword>
<dbReference type="Proteomes" id="UP000555564">
    <property type="component" value="Unassembled WGS sequence"/>
</dbReference>
<feature type="region of interest" description="Disordered" evidence="1">
    <location>
        <begin position="68"/>
        <end position="90"/>
    </location>
</feature>